<protein>
    <submittedName>
        <fullName evidence="1">Uncharacterized protein</fullName>
    </submittedName>
</protein>
<evidence type="ECO:0000313" key="1">
    <source>
        <dbReference type="EMBL" id="PCG79324.1"/>
    </source>
</evidence>
<proteinExistence type="predicted"/>
<organism evidence="1">
    <name type="scientific">Heliothis virescens</name>
    <name type="common">Tobacco budworm moth</name>
    <dbReference type="NCBI Taxonomy" id="7102"/>
    <lineage>
        <taxon>Eukaryota</taxon>
        <taxon>Metazoa</taxon>
        <taxon>Ecdysozoa</taxon>
        <taxon>Arthropoda</taxon>
        <taxon>Hexapoda</taxon>
        <taxon>Insecta</taxon>
        <taxon>Pterygota</taxon>
        <taxon>Neoptera</taxon>
        <taxon>Endopterygota</taxon>
        <taxon>Lepidoptera</taxon>
        <taxon>Glossata</taxon>
        <taxon>Ditrysia</taxon>
        <taxon>Noctuoidea</taxon>
        <taxon>Noctuidae</taxon>
        <taxon>Heliothinae</taxon>
        <taxon>Heliothis</taxon>
    </lineage>
</organism>
<name>A0A2A4K5Y3_HELVI</name>
<reference evidence="1" key="1">
    <citation type="submission" date="2017-09" db="EMBL/GenBank/DDBJ databases">
        <title>Contemporary evolution of a Lepidopteran species, Heliothis virescens, in response to modern agricultural practices.</title>
        <authorList>
            <person name="Fritz M.L."/>
            <person name="Deyonke A.M."/>
            <person name="Papanicolaou A."/>
            <person name="Micinski S."/>
            <person name="Westbrook J."/>
            <person name="Gould F."/>
        </authorList>
    </citation>
    <scope>NUCLEOTIDE SEQUENCE [LARGE SCALE GENOMIC DNA]</scope>
    <source>
        <strain evidence="1">HvINT-</strain>
        <tissue evidence="1">Whole body</tissue>
    </source>
</reference>
<dbReference type="EMBL" id="NWSH01000122">
    <property type="protein sequence ID" value="PCG79324.1"/>
    <property type="molecule type" value="Genomic_DNA"/>
</dbReference>
<comment type="caution">
    <text evidence="1">The sequence shown here is derived from an EMBL/GenBank/DDBJ whole genome shotgun (WGS) entry which is preliminary data.</text>
</comment>
<gene>
    <name evidence="1" type="ORF">B5V51_1153</name>
</gene>
<sequence length="120" mass="13103">MSWLRGRRAGCNEAATDMRSLIKSVGLLSDNYSVSGMVSRYLCTRYGALQGWLQASAVRCERGGEGLRRDVPYKYLGWVAACLPTLSCGALGAPLARSRGDTVQREELKPAASRMLARTM</sequence>
<accession>A0A2A4K5Y3</accession>
<dbReference type="AlphaFoldDB" id="A0A2A4K5Y3"/>